<dbReference type="AlphaFoldDB" id="A0A8D2KNM6"/>
<reference evidence="1" key="2">
    <citation type="submission" date="2025-09" db="UniProtKB">
        <authorList>
            <consortium name="Ensembl"/>
        </authorList>
    </citation>
    <scope>IDENTIFICATION</scope>
</reference>
<evidence type="ECO:0000313" key="1">
    <source>
        <dbReference type="Ensembl" id="ENSUPAP00010027238.1"/>
    </source>
</evidence>
<evidence type="ECO:0000313" key="2">
    <source>
        <dbReference type="Proteomes" id="UP000694417"/>
    </source>
</evidence>
<name>A0A8D2KNM6_UROPR</name>
<accession>A0A8D2KNM6</accession>
<organism evidence="1 2">
    <name type="scientific">Urocitellus parryii</name>
    <name type="common">Arctic ground squirrel</name>
    <name type="synonym">Spermophilus parryii</name>
    <dbReference type="NCBI Taxonomy" id="9999"/>
    <lineage>
        <taxon>Eukaryota</taxon>
        <taxon>Metazoa</taxon>
        <taxon>Chordata</taxon>
        <taxon>Craniata</taxon>
        <taxon>Vertebrata</taxon>
        <taxon>Euteleostomi</taxon>
        <taxon>Mammalia</taxon>
        <taxon>Eutheria</taxon>
        <taxon>Euarchontoglires</taxon>
        <taxon>Glires</taxon>
        <taxon>Rodentia</taxon>
        <taxon>Sciuromorpha</taxon>
        <taxon>Sciuridae</taxon>
        <taxon>Xerinae</taxon>
        <taxon>Marmotini</taxon>
        <taxon>Urocitellus</taxon>
    </lineage>
</organism>
<dbReference type="Proteomes" id="UP000694417">
    <property type="component" value="Unplaced"/>
</dbReference>
<proteinExistence type="predicted"/>
<reference evidence="1" key="1">
    <citation type="submission" date="2025-08" db="UniProtKB">
        <authorList>
            <consortium name="Ensembl"/>
        </authorList>
    </citation>
    <scope>IDENTIFICATION</scope>
</reference>
<protein>
    <submittedName>
        <fullName evidence="1">Uncharacterized protein</fullName>
    </submittedName>
</protein>
<keyword evidence="2" id="KW-1185">Reference proteome</keyword>
<sequence>MMCIHPPRQALHCRTAPDFLPWPPQALLRTLLVSCGLVVFPLNRSSEDTWRGCFMSPSLLAILTSTLIAHEREQSYH</sequence>
<dbReference type="Ensembl" id="ENSUPAT00010031004.1">
    <property type="protein sequence ID" value="ENSUPAP00010027238.1"/>
    <property type="gene ID" value="ENSUPAG00010021532.1"/>
</dbReference>